<organism evidence="1 2">
    <name type="scientific">Pendulispora albinea</name>
    <dbReference type="NCBI Taxonomy" id="2741071"/>
    <lineage>
        <taxon>Bacteria</taxon>
        <taxon>Pseudomonadati</taxon>
        <taxon>Myxococcota</taxon>
        <taxon>Myxococcia</taxon>
        <taxon>Myxococcales</taxon>
        <taxon>Sorangiineae</taxon>
        <taxon>Pendulisporaceae</taxon>
        <taxon>Pendulispora</taxon>
    </lineage>
</organism>
<evidence type="ECO:0000313" key="1">
    <source>
        <dbReference type="EMBL" id="WXB15357.1"/>
    </source>
</evidence>
<gene>
    <name evidence="1" type="ORF">LZC94_46995</name>
</gene>
<dbReference type="Proteomes" id="UP001370348">
    <property type="component" value="Chromosome"/>
</dbReference>
<name>A0ABZ2M1W5_9BACT</name>
<keyword evidence="2" id="KW-1185">Reference proteome</keyword>
<dbReference type="EMBL" id="CP089984">
    <property type="protein sequence ID" value="WXB15357.1"/>
    <property type="molecule type" value="Genomic_DNA"/>
</dbReference>
<evidence type="ECO:0000313" key="2">
    <source>
        <dbReference type="Proteomes" id="UP001370348"/>
    </source>
</evidence>
<sequence>MVALERKANRAYREAAGEYAAALEADAMPHLVDRAATGERAAAAPVALRWESSGKENNRLSMRQR</sequence>
<dbReference type="RefSeq" id="WP_394824982.1">
    <property type="nucleotide sequence ID" value="NZ_CP089984.1"/>
</dbReference>
<proteinExistence type="predicted"/>
<protein>
    <submittedName>
        <fullName evidence="1">Uncharacterized protein</fullName>
    </submittedName>
</protein>
<reference evidence="1 2" key="1">
    <citation type="submission" date="2021-12" db="EMBL/GenBank/DDBJ databases">
        <title>Discovery of the Pendulisporaceae a myxobacterial family with distinct sporulation behavior and unique specialized metabolism.</title>
        <authorList>
            <person name="Garcia R."/>
            <person name="Popoff A."/>
            <person name="Bader C.D."/>
            <person name="Loehr J."/>
            <person name="Walesch S."/>
            <person name="Walt C."/>
            <person name="Boldt J."/>
            <person name="Bunk B."/>
            <person name="Haeckl F.J.F.P.J."/>
            <person name="Gunesch A.P."/>
            <person name="Birkelbach J."/>
            <person name="Nuebel U."/>
            <person name="Pietschmann T."/>
            <person name="Bach T."/>
            <person name="Mueller R."/>
        </authorList>
    </citation>
    <scope>NUCLEOTIDE SEQUENCE [LARGE SCALE GENOMIC DNA]</scope>
    <source>
        <strain evidence="1 2">MSr11954</strain>
    </source>
</reference>
<accession>A0ABZ2M1W5</accession>